<dbReference type="PIRSF" id="PIRSF038984">
    <property type="entry name" value="FAD_binding_protein"/>
    <property type="match status" value="1"/>
</dbReference>
<keyword evidence="2" id="KW-0560">Oxidoreductase</keyword>
<organism evidence="5">
    <name type="scientific">human gut metagenome</name>
    <dbReference type="NCBI Taxonomy" id="408170"/>
    <lineage>
        <taxon>unclassified sequences</taxon>
        <taxon>metagenomes</taxon>
        <taxon>organismal metagenomes</taxon>
    </lineage>
</organism>
<sequence>MEKIYDVIIIGAGPAGLFAAYELIEHNKKLNILLLDEGKFAENRFCPMSQNNGKCLNCKPCNILSGYGGAGTFSDGKLNFIPRLGKSDLYKYLSISEAEELIDYTEKVFNKFNMDSNIYPSNMDEAIKIKEEIAKSGASLLVIKQKHLGSDHLPKYIEDFTKYLQSNGVETLSGIHCDKILKKDETYEISYKLKKEEKSLIAKKVIVAPGRTGAKWVQSLAESLNIPYTSQSIEIGVRVEVRKEILKSLTSIIYDPTIFIQTKTYDDQIRTFCTNPGGFVAKENYYGYICVNGHALKDVKSNNSNFAFISKVNLTEPVTNTREYGEAIAKIANTLGGGKPILQTLKDLKRGRRSTEERIKKGFVEPTLKDYVAGDLALVLPHRIITNILEGLEVLDKIIPGVNNGETLLYGPEIKFFSNEIETDNKMKIKDEDIYFIGDGAGKAGNIVTAAATGVIAAHDILKSIKK</sequence>
<dbReference type="GO" id="GO:0016491">
    <property type="term" value="F:oxidoreductase activity"/>
    <property type="evidence" value="ECO:0007669"/>
    <property type="project" value="UniProtKB-KW"/>
</dbReference>
<evidence type="ECO:0000313" key="5">
    <source>
        <dbReference type="EMBL" id="EKC54718.1"/>
    </source>
</evidence>
<feature type="domain" description="FAD-dependent protein C-terminal" evidence="4">
    <location>
        <begin position="265"/>
        <end position="414"/>
    </location>
</feature>
<gene>
    <name evidence="5" type="ORF">OBE_11948</name>
</gene>
<dbReference type="Gene3D" id="3.50.50.60">
    <property type="entry name" value="FAD/NAD(P)-binding domain"/>
    <property type="match status" value="2"/>
</dbReference>
<evidence type="ECO:0000259" key="3">
    <source>
        <dbReference type="Pfam" id="PF00890"/>
    </source>
</evidence>
<accession>K1SBC2</accession>
<dbReference type="InterPro" id="IPR036188">
    <property type="entry name" value="FAD/NAD-bd_sf"/>
</dbReference>
<reference evidence="5" key="1">
    <citation type="journal article" date="2013" name="Environ. Microbiol.">
        <title>Microbiota from the distal guts of lean and obese adolescents exhibit partial functional redundancy besides clear differences in community structure.</title>
        <authorList>
            <person name="Ferrer M."/>
            <person name="Ruiz A."/>
            <person name="Lanza F."/>
            <person name="Haange S.B."/>
            <person name="Oberbach A."/>
            <person name="Till H."/>
            <person name="Bargiela R."/>
            <person name="Campoy C."/>
            <person name="Segura M.T."/>
            <person name="Richter M."/>
            <person name="von Bergen M."/>
            <person name="Seifert J."/>
            <person name="Suarez A."/>
        </authorList>
    </citation>
    <scope>NUCLEOTIDE SEQUENCE</scope>
</reference>
<comment type="caution">
    <text evidence="5">The sequence shown here is derived from an EMBL/GenBank/DDBJ whole genome shotgun (WGS) entry which is preliminary data.</text>
</comment>
<protein>
    <submittedName>
        <fullName evidence="5">NAD(FAD)-utilizing dehydrogenase</fullName>
    </submittedName>
</protein>
<keyword evidence="1" id="KW-0285">Flavoprotein</keyword>
<evidence type="ECO:0000256" key="1">
    <source>
        <dbReference type="ARBA" id="ARBA00022630"/>
    </source>
</evidence>
<dbReference type="Pfam" id="PF21688">
    <property type="entry name" value="FAD-depend_C"/>
    <property type="match status" value="1"/>
</dbReference>
<dbReference type="InterPro" id="IPR003953">
    <property type="entry name" value="FAD-dep_OxRdtase_2_FAD-bd"/>
</dbReference>
<dbReference type="EMBL" id="AJWZ01008227">
    <property type="protein sequence ID" value="EKC54718.1"/>
    <property type="molecule type" value="Genomic_DNA"/>
</dbReference>
<dbReference type="PRINTS" id="PR00368">
    <property type="entry name" value="FADPNR"/>
</dbReference>
<dbReference type="SUPFAM" id="SSF51905">
    <property type="entry name" value="FAD/NAD(P)-binding domain"/>
    <property type="match status" value="1"/>
</dbReference>
<dbReference type="PANTHER" id="PTHR43106">
    <property type="entry name" value="DEHYDROGENASE-RELATED"/>
    <property type="match status" value="1"/>
</dbReference>
<dbReference type="AlphaFoldDB" id="K1SBC2"/>
<feature type="domain" description="FAD-dependent oxidoreductase 2 FAD-binding" evidence="3">
    <location>
        <begin position="6"/>
        <end position="31"/>
    </location>
</feature>
<dbReference type="InterPro" id="IPR049516">
    <property type="entry name" value="FAD-depend_C"/>
</dbReference>
<dbReference type="PANTHER" id="PTHR43106:SF1">
    <property type="entry name" value="DEHYDROGENASE-RELATED"/>
    <property type="match status" value="1"/>
</dbReference>
<name>K1SBC2_9ZZZZ</name>
<evidence type="ECO:0000259" key="4">
    <source>
        <dbReference type="Pfam" id="PF21688"/>
    </source>
</evidence>
<dbReference type="InterPro" id="IPR028348">
    <property type="entry name" value="FAD-binding_protein"/>
</dbReference>
<proteinExistence type="predicted"/>
<dbReference type="Pfam" id="PF00890">
    <property type="entry name" value="FAD_binding_2"/>
    <property type="match status" value="1"/>
</dbReference>
<evidence type="ECO:0000256" key="2">
    <source>
        <dbReference type="ARBA" id="ARBA00023002"/>
    </source>
</evidence>